<name>A0A2U3D904_SULT2</name>
<sequence length="88" mass="10216">MDEDGFLYQEIAREWYDRVRILEREVATLKAIVRTLKHQKIEYRIDQLHIESLEGILNIGISAYDEEAQHDLLADLQAGRTSSSEPSD</sequence>
<gene>
    <name evidence="1" type="ORF">BM613_07200</name>
</gene>
<dbReference type="RefSeq" id="WP_109430506.1">
    <property type="nucleotide sequence ID" value="NZ_MPDK01000009.1"/>
</dbReference>
<evidence type="ECO:0000313" key="1">
    <source>
        <dbReference type="EMBL" id="PWI57759.1"/>
    </source>
</evidence>
<organism evidence="1 2">
    <name type="scientific">Sulfoacidibacillus thermotolerans</name>
    <name type="common">Acidibacillus sulfuroxidans</name>
    <dbReference type="NCBI Taxonomy" id="1765684"/>
    <lineage>
        <taxon>Bacteria</taxon>
        <taxon>Bacillati</taxon>
        <taxon>Bacillota</taxon>
        <taxon>Bacilli</taxon>
        <taxon>Bacillales</taxon>
        <taxon>Alicyclobacillaceae</taxon>
        <taxon>Sulfoacidibacillus</taxon>
    </lineage>
</organism>
<comment type="caution">
    <text evidence="1">The sequence shown here is derived from an EMBL/GenBank/DDBJ whole genome shotgun (WGS) entry which is preliminary data.</text>
</comment>
<dbReference type="Proteomes" id="UP000245380">
    <property type="component" value="Unassembled WGS sequence"/>
</dbReference>
<evidence type="ECO:0000313" key="2">
    <source>
        <dbReference type="Proteomes" id="UP000245380"/>
    </source>
</evidence>
<keyword evidence="2" id="KW-1185">Reference proteome</keyword>
<dbReference type="AlphaFoldDB" id="A0A2U3D904"/>
<dbReference type="EMBL" id="MPDK01000009">
    <property type="protein sequence ID" value="PWI57759.1"/>
    <property type="molecule type" value="Genomic_DNA"/>
</dbReference>
<dbReference type="OrthoDB" id="2991331at2"/>
<reference evidence="1 2" key="1">
    <citation type="submission" date="2016-11" db="EMBL/GenBank/DDBJ databases">
        <title>Comparative genomics of Acidibacillus ferroxidans species.</title>
        <authorList>
            <person name="Oliveira G."/>
            <person name="Nunes G."/>
            <person name="Oliveira R."/>
            <person name="Araujo F."/>
            <person name="Salim A."/>
            <person name="Scholte L."/>
            <person name="Morais D."/>
            <person name="Nancucheo I."/>
            <person name="Johnson D.B."/>
            <person name="Grail B."/>
            <person name="Bittencourt J."/>
            <person name="Valadares R."/>
        </authorList>
    </citation>
    <scope>NUCLEOTIDE SEQUENCE [LARGE SCALE GENOMIC DNA]</scope>
    <source>
        <strain evidence="1 2">Y002</strain>
    </source>
</reference>
<dbReference type="InterPro" id="IPR019673">
    <property type="entry name" value="Spore_germination_GerPC"/>
</dbReference>
<dbReference type="Pfam" id="PF10737">
    <property type="entry name" value="GerPC"/>
    <property type="match status" value="1"/>
</dbReference>
<accession>A0A2U3D904</accession>
<proteinExistence type="predicted"/>
<protein>
    <submittedName>
        <fullName evidence="1">Uncharacterized protein</fullName>
    </submittedName>
</protein>